<organism evidence="9 10">
    <name type="scientific">Tuber borchii</name>
    <name type="common">White truffle</name>
    <dbReference type="NCBI Taxonomy" id="42251"/>
    <lineage>
        <taxon>Eukaryota</taxon>
        <taxon>Fungi</taxon>
        <taxon>Dikarya</taxon>
        <taxon>Ascomycota</taxon>
        <taxon>Pezizomycotina</taxon>
        <taxon>Pezizomycetes</taxon>
        <taxon>Pezizales</taxon>
        <taxon>Tuberaceae</taxon>
        <taxon>Tuber</taxon>
    </lineage>
</organism>
<dbReference type="InterPro" id="IPR000467">
    <property type="entry name" value="G_patch_dom"/>
</dbReference>
<dbReference type="Pfam" id="PF07842">
    <property type="entry name" value="GCFC"/>
    <property type="match status" value="1"/>
</dbReference>
<feature type="compositionally biased region" description="Basic and acidic residues" evidence="7">
    <location>
        <begin position="338"/>
        <end position="351"/>
    </location>
</feature>
<dbReference type="InterPro" id="IPR022783">
    <property type="entry name" value="GCFC_dom"/>
</dbReference>
<feature type="region of interest" description="Disordered" evidence="7">
    <location>
        <begin position="162"/>
        <end position="196"/>
    </location>
</feature>
<protein>
    <submittedName>
        <fullName evidence="9">GC-rich sequence DNA-binding factor-like protein-domain-containing protein</fullName>
    </submittedName>
</protein>
<feature type="compositionally biased region" description="Acidic residues" evidence="7">
    <location>
        <begin position="95"/>
        <end position="104"/>
    </location>
</feature>
<evidence type="ECO:0000256" key="1">
    <source>
        <dbReference type="ARBA" id="ARBA00004123"/>
    </source>
</evidence>
<dbReference type="PANTHER" id="PTHR23329">
    <property type="entry name" value="TUFTELIN-INTERACTING PROTEIN 11-RELATED"/>
    <property type="match status" value="1"/>
</dbReference>
<feature type="region of interest" description="Disordered" evidence="7">
    <location>
        <begin position="248"/>
        <end position="296"/>
    </location>
</feature>
<keyword evidence="4" id="KW-0747">Spliceosome</keyword>
<reference evidence="9 10" key="1">
    <citation type="submission" date="2017-04" db="EMBL/GenBank/DDBJ databases">
        <title>Draft genome sequence of Tuber borchii Vittad., a whitish edible truffle.</title>
        <authorList>
            <consortium name="DOE Joint Genome Institute"/>
            <person name="Murat C."/>
            <person name="Kuo A."/>
            <person name="Barry K.W."/>
            <person name="Clum A."/>
            <person name="Dockter R.B."/>
            <person name="Fauchery L."/>
            <person name="Iotti M."/>
            <person name="Kohler A."/>
            <person name="Labutti K."/>
            <person name="Lindquist E.A."/>
            <person name="Lipzen A."/>
            <person name="Ohm R.A."/>
            <person name="Wang M."/>
            <person name="Grigoriev I.V."/>
            <person name="Zambonelli A."/>
            <person name="Martin F.M."/>
        </authorList>
    </citation>
    <scope>NUCLEOTIDE SEQUENCE [LARGE SCALE GENOMIC DNA]</scope>
    <source>
        <strain evidence="9 10">Tbo3840</strain>
    </source>
</reference>
<feature type="compositionally biased region" description="Low complexity" evidence="7">
    <location>
        <begin position="215"/>
        <end position="230"/>
    </location>
</feature>
<keyword evidence="6" id="KW-0539">Nucleus</keyword>
<dbReference type="Proteomes" id="UP000244722">
    <property type="component" value="Unassembled WGS sequence"/>
</dbReference>
<evidence type="ECO:0000256" key="2">
    <source>
        <dbReference type="ARBA" id="ARBA00010900"/>
    </source>
</evidence>
<dbReference type="Pfam" id="PF12457">
    <property type="entry name" value="TIP_N"/>
    <property type="match status" value="1"/>
</dbReference>
<keyword evidence="9" id="KW-0238">DNA-binding</keyword>
<evidence type="ECO:0000256" key="4">
    <source>
        <dbReference type="ARBA" id="ARBA00022728"/>
    </source>
</evidence>
<feature type="region of interest" description="Disordered" evidence="7">
    <location>
        <begin position="1"/>
        <end position="136"/>
    </location>
</feature>
<evidence type="ECO:0000313" key="9">
    <source>
        <dbReference type="EMBL" id="PUU80510.1"/>
    </source>
</evidence>
<dbReference type="EMBL" id="NESQ01000062">
    <property type="protein sequence ID" value="PUU80510.1"/>
    <property type="molecule type" value="Genomic_DNA"/>
</dbReference>
<name>A0A2T6ZYG5_TUBBO</name>
<feature type="region of interest" description="Disordered" evidence="7">
    <location>
        <begin position="208"/>
        <end position="231"/>
    </location>
</feature>
<dbReference type="OrthoDB" id="4822at2759"/>
<feature type="compositionally biased region" description="Polar residues" evidence="7">
    <location>
        <begin position="184"/>
        <end position="194"/>
    </location>
</feature>
<dbReference type="InterPro" id="IPR022159">
    <property type="entry name" value="STIP/TFIP11_N"/>
</dbReference>
<sequence>MGRKKVEKWEDSSDSDSSEDEIEFPDLTDDHERFSSGHQRKRRRTGNDTKERAALGVFGSDSEGEGTRGSKGWSSRRLRSKGMGFVKSGEATDGKDDEDSEDGEGEHPGAIRMAQKVEGETEGDGEDDDRMVGGLGSGSNAAARFVGLGSWGNKYGGEELDERPHLGLGRGPLSKLTPAGLRAASQSNSETSIPRSLDAHVGLGFKAPAMLRTGSTESSQPESSAAQQYSTPLGRGFVSSFAAASMGMPSLDSELPVSQSENIVPRPSFFTPEHPSRGKGKGRANDASQPKANPESFAARMMAKMGYVEGQGLGKKGEGILAPIEVKLRPQGAGVGAIREKTDQARKEAKRAASLRGEVISDSEDEERKKKAKRKAGSGSMSSTPSGTPLRAKKEKTKFRTAEEISADAKGLEVPSVLKNIIDFTGKERKLLTSASGIMSKNPSVEDESLKIARMARKDLESFAGEWASLQDRKTYISKEEIRLNSEMDEETEEIRRLKGMADMVKSLQSLTLNVTDPKASIEAIVTQLEVLQLEHQSEIEDHDLTGVAVAALHPLFKRELSTWSPLTDPFLFFENFRRLRRILHVRSKEDLEAEYAKNGFVERSKSTTHYESMMVSLWLPKVRSAINSDWNVHKPASVLELLDVWTSVLPPFIHANILDQLILPKLRTAVADWNPRVSRGKKARQPPHMWVFQWLPHLGPHMDDLLRDVRRKFGVILDTWDVSKGTVEGLEAWKEVFGPGQLEDLLVRHLLPRLAFRLRDDFDVNPGDQILKPLEDVFKWIPFFKISTFIQLVEAEFFPKWLNILYQWLTAEPNFTEVQEWYMFWQDVFPKELRDAPAIKSSFKKGLDMMNDALNLGQDALTKLAPPPVEPLRPTKPEAVASKPTPAKASNAPISVGVTFRDAVEDWCAYHNLLLIPLRKAHEASGTPLFRITASASGSGGSVVYFQGDVVWAQNKKNKELWEPLGLEGLLERIEGSTR</sequence>
<dbReference type="GO" id="GO:0000390">
    <property type="term" value="P:spliceosomal complex disassembly"/>
    <property type="evidence" value="ECO:0007669"/>
    <property type="project" value="InterPro"/>
</dbReference>
<comment type="similarity">
    <text evidence="2">Belongs to the TFP11/STIP family.</text>
</comment>
<proteinExistence type="inferred from homology"/>
<dbReference type="PANTHER" id="PTHR23329:SF1">
    <property type="entry name" value="TUFTELIN-INTERACTING PROTEIN 11"/>
    <property type="match status" value="1"/>
</dbReference>
<evidence type="ECO:0000259" key="8">
    <source>
        <dbReference type="PROSITE" id="PS50174"/>
    </source>
</evidence>
<comment type="caution">
    <text evidence="9">The sequence shown here is derived from an EMBL/GenBank/DDBJ whole genome shotgun (WGS) entry which is preliminary data.</text>
</comment>
<comment type="subcellular location">
    <subcellularLocation>
        <location evidence="1">Nucleus</location>
    </subcellularLocation>
</comment>
<accession>A0A2T6ZYG5</accession>
<evidence type="ECO:0000313" key="10">
    <source>
        <dbReference type="Proteomes" id="UP000244722"/>
    </source>
</evidence>
<dbReference type="STRING" id="42251.A0A2T6ZYG5"/>
<keyword evidence="3" id="KW-0507">mRNA processing</keyword>
<feature type="compositionally biased region" description="Acidic residues" evidence="7">
    <location>
        <begin position="12"/>
        <end position="27"/>
    </location>
</feature>
<feature type="compositionally biased region" description="Low complexity" evidence="7">
    <location>
        <begin position="377"/>
        <end position="389"/>
    </location>
</feature>
<dbReference type="InterPro" id="IPR045211">
    <property type="entry name" value="TFP11/STIP/Ntr1"/>
</dbReference>
<dbReference type="SMART" id="SM00443">
    <property type="entry name" value="G_patch"/>
    <property type="match status" value="1"/>
</dbReference>
<feature type="region of interest" description="Disordered" evidence="7">
    <location>
        <begin position="332"/>
        <end position="399"/>
    </location>
</feature>
<dbReference type="GO" id="GO:0003677">
    <property type="term" value="F:DNA binding"/>
    <property type="evidence" value="ECO:0007669"/>
    <property type="project" value="UniProtKB-KW"/>
</dbReference>
<dbReference type="Pfam" id="PF01585">
    <property type="entry name" value="G-patch"/>
    <property type="match status" value="1"/>
</dbReference>
<gene>
    <name evidence="9" type="ORF">B9Z19DRAFT_1079107</name>
</gene>
<evidence type="ECO:0000256" key="3">
    <source>
        <dbReference type="ARBA" id="ARBA00022664"/>
    </source>
</evidence>
<keyword evidence="10" id="KW-1185">Reference proteome</keyword>
<keyword evidence="5" id="KW-0508">mRNA splicing</keyword>
<feature type="domain" description="G-patch" evidence="8">
    <location>
        <begin position="294"/>
        <end position="340"/>
    </location>
</feature>
<evidence type="ECO:0000256" key="6">
    <source>
        <dbReference type="ARBA" id="ARBA00023242"/>
    </source>
</evidence>
<feature type="compositionally biased region" description="Acidic residues" evidence="7">
    <location>
        <begin position="120"/>
        <end position="129"/>
    </location>
</feature>
<dbReference type="GO" id="GO:0071008">
    <property type="term" value="C:U2-type post-mRNA release spliceosomal complex"/>
    <property type="evidence" value="ECO:0007669"/>
    <property type="project" value="TreeGrafter"/>
</dbReference>
<evidence type="ECO:0000256" key="5">
    <source>
        <dbReference type="ARBA" id="ARBA00023187"/>
    </source>
</evidence>
<dbReference type="PROSITE" id="PS50174">
    <property type="entry name" value="G_PATCH"/>
    <property type="match status" value="1"/>
</dbReference>
<dbReference type="AlphaFoldDB" id="A0A2T6ZYG5"/>
<feature type="compositionally biased region" description="Basic and acidic residues" evidence="7">
    <location>
        <begin position="105"/>
        <end position="119"/>
    </location>
</feature>
<evidence type="ECO:0000256" key="7">
    <source>
        <dbReference type="SAM" id="MobiDB-lite"/>
    </source>
</evidence>